<dbReference type="HOGENOM" id="CLU_824833_0_0_1"/>
<sequence length="337" mass="36359">MCDLDQECIDCRLSTWVKLTVQEPANGHVYPLHPATSCRGGPGTRDGEEGAVGADVDVEKDGVVAGHGSSSSKSDGGGRRRRWLTTMPRRGSQRPREQQQQPPPSPARRCRGCRRRKHALAAARPRRGRRRRPHALAAAAAPERTPLPPPALAAAAAAPRASSRRPPALAVAVAAPSAGAVAVAAPPAGAAHAAAGTVAVAARRKETSRQSSLVGSLHVKGQHTTRFQREKESVRRQQYQKYNIFWTQKLCKMAYNDIPTQNGAVLTIHKQTVTSQQTWKVLSRKDAEKLEAMASKLMEAVSSLGPPRAGVGVSTNQNRFIQIYSTKYSETKIQQSS</sequence>
<feature type="compositionally biased region" description="Basic residues" evidence="1">
    <location>
        <begin position="108"/>
        <end position="134"/>
    </location>
</feature>
<reference evidence="2" key="1">
    <citation type="submission" date="2015-04" db="UniProtKB">
        <authorList>
            <consortium name="EnsemblPlants"/>
        </authorList>
    </citation>
    <scope>IDENTIFICATION</scope>
    <source>
        <strain evidence="2">SL10</strain>
    </source>
</reference>
<reference evidence="2" key="2">
    <citation type="submission" date="2018-04" db="EMBL/GenBank/DDBJ databases">
        <title>OnivRS2 (Oryza nivara Reference Sequence Version 2).</title>
        <authorList>
            <person name="Zhang J."/>
            <person name="Kudrna D."/>
            <person name="Lee S."/>
            <person name="Talag J."/>
            <person name="Rajasekar S."/>
            <person name="Welchert J."/>
            <person name="Hsing Y.-I."/>
            <person name="Wing R.A."/>
        </authorList>
    </citation>
    <scope>NUCLEOTIDE SEQUENCE [LARGE SCALE GENOMIC DNA]</scope>
</reference>
<dbReference type="Proteomes" id="UP000006591">
    <property type="component" value="Chromosome 1"/>
</dbReference>
<evidence type="ECO:0000313" key="2">
    <source>
        <dbReference type="EnsemblPlants" id="ONIVA01G36360.1"/>
    </source>
</evidence>
<protein>
    <submittedName>
        <fullName evidence="2">Uncharacterized protein</fullName>
    </submittedName>
</protein>
<name>A0A0E0FTK0_ORYNI</name>
<feature type="region of interest" description="Disordered" evidence="1">
    <location>
        <begin position="27"/>
        <end position="159"/>
    </location>
</feature>
<accession>A0A0E0FTK0</accession>
<dbReference type="EnsemblPlants" id="ONIVA01G36360.1">
    <property type="protein sequence ID" value="ONIVA01G36360.1"/>
    <property type="gene ID" value="ONIVA01G36360"/>
</dbReference>
<proteinExistence type="predicted"/>
<dbReference type="AlphaFoldDB" id="A0A0E0FTK0"/>
<feature type="compositionally biased region" description="Low complexity" evidence="1">
    <location>
        <begin position="135"/>
        <end position="144"/>
    </location>
</feature>
<evidence type="ECO:0000313" key="3">
    <source>
        <dbReference type="Proteomes" id="UP000006591"/>
    </source>
</evidence>
<dbReference type="Gramene" id="ONIVA01G36360.1">
    <property type="protein sequence ID" value="ONIVA01G36360.1"/>
    <property type="gene ID" value="ONIVA01G36360"/>
</dbReference>
<keyword evidence="3" id="KW-1185">Reference proteome</keyword>
<evidence type="ECO:0000256" key="1">
    <source>
        <dbReference type="SAM" id="MobiDB-lite"/>
    </source>
</evidence>
<organism evidence="2">
    <name type="scientific">Oryza nivara</name>
    <name type="common">Indian wild rice</name>
    <name type="synonym">Oryza sativa f. spontanea</name>
    <dbReference type="NCBI Taxonomy" id="4536"/>
    <lineage>
        <taxon>Eukaryota</taxon>
        <taxon>Viridiplantae</taxon>
        <taxon>Streptophyta</taxon>
        <taxon>Embryophyta</taxon>
        <taxon>Tracheophyta</taxon>
        <taxon>Spermatophyta</taxon>
        <taxon>Magnoliopsida</taxon>
        <taxon>Liliopsida</taxon>
        <taxon>Poales</taxon>
        <taxon>Poaceae</taxon>
        <taxon>BOP clade</taxon>
        <taxon>Oryzoideae</taxon>
        <taxon>Oryzeae</taxon>
        <taxon>Oryzinae</taxon>
        <taxon>Oryza</taxon>
    </lineage>
</organism>